<proteinExistence type="predicted"/>
<dbReference type="InterPro" id="IPR050361">
    <property type="entry name" value="MPP/UQCRC_Complex"/>
</dbReference>
<dbReference type="Proteomes" id="UP000677616">
    <property type="component" value="Chromosome"/>
</dbReference>
<dbReference type="EMBL" id="CP073084">
    <property type="protein sequence ID" value="QUE53640.1"/>
    <property type="molecule type" value="Genomic_DNA"/>
</dbReference>
<dbReference type="PANTHER" id="PTHR11851:SF186">
    <property type="entry name" value="INACTIVE METALLOPROTEASE YMFF-RELATED"/>
    <property type="match status" value="1"/>
</dbReference>
<dbReference type="Gene3D" id="3.30.830.10">
    <property type="entry name" value="Metalloenzyme, LuxS/M16 peptidase-like"/>
    <property type="match status" value="2"/>
</dbReference>
<name>A0ABX7YIX1_9STRE</name>
<dbReference type="InterPro" id="IPR007863">
    <property type="entry name" value="Peptidase_M16_C"/>
</dbReference>
<feature type="domain" description="Peptidase M16 C-terminal" evidence="1">
    <location>
        <begin position="179"/>
        <end position="351"/>
    </location>
</feature>
<organism evidence="2 3">
    <name type="scientific">Streptococcus oriscaviae</name>
    <dbReference type="NCBI Taxonomy" id="2781599"/>
    <lineage>
        <taxon>Bacteria</taxon>
        <taxon>Bacillati</taxon>
        <taxon>Bacillota</taxon>
        <taxon>Bacilli</taxon>
        <taxon>Lactobacillales</taxon>
        <taxon>Streptococcaceae</taxon>
        <taxon>Streptococcus</taxon>
    </lineage>
</organism>
<evidence type="ECO:0000259" key="1">
    <source>
        <dbReference type="Pfam" id="PF05193"/>
    </source>
</evidence>
<protein>
    <submittedName>
        <fullName evidence="2">Insulinase family protein</fullName>
    </submittedName>
</protein>
<dbReference type="PANTHER" id="PTHR11851">
    <property type="entry name" value="METALLOPROTEASE"/>
    <property type="match status" value="1"/>
</dbReference>
<keyword evidence="3" id="KW-1185">Reference proteome</keyword>
<accession>A0ABX7YIX1</accession>
<dbReference type="Pfam" id="PF05193">
    <property type="entry name" value="Peptidase_M16_C"/>
    <property type="match status" value="1"/>
</dbReference>
<dbReference type="NCBIfam" id="NF047422">
    <property type="entry name" value="YfmF_fam"/>
    <property type="match status" value="1"/>
</dbReference>
<gene>
    <name evidence="2" type="ORF">INT76_07300</name>
</gene>
<dbReference type="RefSeq" id="WP_212569813.1">
    <property type="nucleotide sequence ID" value="NZ_CP073084.1"/>
</dbReference>
<evidence type="ECO:0000313" key="3">
    <source>
        <dbReference type="Proteomes" id="UP000677616"/>
    </source>
</evidence>
<evidence type="ECO:0000313" key="2">
    <source>
        <dbReference type="EMBL" id="QUE53640.1"/>
    </source>
</evidence>
<dbReference type="SUPFAM" id="SSF63411">
    <property type="entry name" value="LuxS/MPP-like metallohydrolase"/>
    <property type="match status" value="2"/>
</dbReference>
<sequence length="417" mass="47828">MKLQEGVDLHFIPTDQFTTNRIKIRFAAPMDPNRIAGRVLAANLLEIANQDFPTAQALRKKLAALYGARLSTTVAKRGRTHFVDVTVSYVNAQHLPNREDVTPQILDLLYSCLYNPLVKGAAFDTDFFEVEQKNLLSFLEAEVEDNYYHADVELNKLFFQEEALQIPRVGRFDLVAKETAQTVYQALQNMLKLDKIDIFIVGQVEVDTIVKGFERFSFTHRNPKLELEYHQDYSKITREKVERKAARQSILELGYSVDVLYNDVNYPALMVFNGLFGGFSHSKLFMNVREKESLAYTIGSQLTIFSGMMKVYAGIDGKNRLKTMKLINQQLLDIKKGKVTEEEILLTKNMLIHSARLAQDRPSNLLEQAYNQAVLGERYLTWQEWIEAVNQVSIDDLVRVAHLVRLQAVYFMEGVDK</sequence>
<reference evidence="2 3" key="1">
    <citation type="submission" date="2021-04" db="EMBL/GenBank/DDBJ databases">
        <title>Complete genome sequence of a novel Streptococcus species.</title>
        <authorList>
            <person name="Teng J.L.L."/>
        </authorList>
    </citation>
    <scope>NUCLEOTIDE SEQUENCE [LARGE SCALE GENOMIC DNA]</scope>
    <source>
        <strain evidence="2 3">HKU75</strain>
    </source>
</reference>
<dbReference type="InterPro" id="IPR011249">
    <property type="entry name" value="Metalloenz_LuxS/M16"/>
</dbReference>